<accession>A0A0B7MKR5</accession>
<dbReference type="PROSITE" id="PS51354">
    <property type="entry name" value="GLUTAREDOXIN_2"/>
    <property type="match status" value="1"/>
</dbReference>
<keyword evidence="2" id="KW-1185">Reference proteome</keyword>
<organism evidence="1 2">
    <name type="scientific">Enterobacteria phage GEC-3S</name>
    <dbReference type="NCBI Taxonomy" id="1222338"/>
    <lineage>
        <taxon>Viruses</taxon>
        <taxon>Duplodnaviria</taxon>
        <taxon>Heunggongvirae</taxon>
        <taxon>Uroviricota</taxon>
        <taxon>Caudoviricetes</taxon>
        <taxon>Pantevenvirales</taxon>
        <taxon>Straboviridae</taxon>
        <taxon>Krischvirus</taxon>
        <taxon>Krischvirus gec3s</taxon>
    </lineage>
</organism>
<dbReference type="SUPFAM" id="SSF52833">
    <property type="entry name" value="Thioredoxin-like"/>
    <property type="match status" value="1"/>
</dbReference>
<evidence type="ECO:0000313" key="2">
    <source>
        <dbReference type="Proteomes" id="UP000203896"/>
    </source>
</evidence>
<sequence length="89" mass="10305">MIEIYGIPKEAYHCYGCISAMKLLDDLGIPYTLKPVFKQVGVDIIPDRDMIEELAGRLNSKSLRYVYPQIFIDNEHIGGYKELRAIYDY</sequence>
<dbReference type="KEGG" id="vg:23301095"/>
<dbReference type="OrthoDB" id="18964at10239"/>
<evidence type="ECO:0000313" key="1">
    <source>
        <dbReference type="EMBL" id="CEO90650.1"/>
    </source>
</evidence>
<dbReference type="RefSeq" id="YP_009118730.1">
    <property type="nucleotide sequence ID" value="NC_025425.1"/>
</dbReference>
<dbReference type="InterPro" id="IPR036249">
    <property type="entry name" value="Thioredoxin-like_sf"/>
</dbReference>
<gene>
    <name evidence="1" type="primary">nrdH</name>
    <name evidence="1" type="ORF">BN201_0047</name>
</gene>
<reference evidence="1 2" key="1">
    <citation type="submission" date="2012-08" db="EMBL/GenBank/DDBJ databases">
        <title>Selection and characterization of a candidate therapeutic bacteriophage that lyses the German Escherichia coli O104:H4 outbreak strain.</title>
        <authorList>
            <person name="Merabishvilli M."/>
            <person name="De Vos D."/>
            <person name="Verbeken G."/>
            <person name="Kropinski A."/>
            <person name="Vandenheuvel D."/>
            <person name="Lavigne R."/>
            <person name="Wattiau P."/>
            <person name="Mast J."/>
            <person name="Ragimbeau C."/>
            <person name="Mossong J."/>
            <person name="Scheres J."/>
            <person name="Chanishvili N."/>
            <person name="Vaneechoutte M."/>
            <person name="Pirnay J.P."/>
        </authorList>
    </citation>
    <scope>NUCLEOTIDE SEQUENCE [LARGE SCALE GENOMIC DNA]</scope>
</reference>
<protein>
    <submittedName>
        <fullName evidence="1">Putative glutaredoxin NrdH</fullName>
    </submittedName>
</protein>
<dbReference type="GeneID" id="23301095"/>
<dbReference type="Gene3D" id="3.40.30.10">
    <property type="entry name" value="Glutaredoxin"/>
    <property type="match status" value="1"/>
</dbReference>
<name>A0A0B7MKR5_9CAUD</name>
<dbReference type="EMBL" id="HE978309">
    <property type="protein sequence ID" value="CEO90650.1"/>
    <property type="molecule type" value="Genomic_DNA"/>
</dbReference>
<dbReference type="Proteomes" id="UP000203896">
    <property type="component" value="Segment"/>
</dbReference>
<dbReference type="CDD" id="cd02066">
    <property type="entry name" value="GRX_family"/>
    <property type="match status" value="1"/>
</dbReference>
<proteinExistence type="predicted"/>